<dbReference type="PANTHER" id="PTHR30061:SF50">
    <property type="entry name" value="MALTOSE_MALTODEXTRIN-BINDING PERIPLASMIC PROTEIN"/>
    <property type="match status" value="1"/>
</dbReference>
<keyword evidence="3" id="KW-0762">Sugar transport</keyword>
<dbReference type="GO" id="GO:0042956">
    <property type="term" value="P:maltodextrin transmembrane transport"/>
    <property type="evidence" value="ECO:0007669"/>
    <property type="project" value="TreeGrafter"/>
</dbReference>
<dbReference type="CDD" id="cd13586">
    <property type="entry name" value="PBP2_Maltose_binding_like"/>
    <property type="match status" value="1"/>
</dbReference>
<name>A0A7W0HUF3_9ACTN</name>
<dbReference type="InterPro" id="IPR006060">
    <property type="entry name" value="Maltose/Cyclodextrin-bd"/>
</dbReference>
<feature type="chain" id="PRO_5031394862" evidence="6">
    <location>
        <begin position="25"/>
        <end position="432"/>
    </location>
</feature>
<dbReference type="Proteomes" id="UP000530928">
    <property type="component" value="Unassembled WGS sequence"/>
</dbReference>
<sequence>MRRHALVLGLTLLLAACGGQPAQQADPAPSSSAAAPSASGQATTIVEPTEGPIKRAAADLVIWADDTRSPIVLKIAERFAAEKGVKVAVQQLEFGDIRDNLVTQGPAGEGPDVIIGAHDWLGKLVTNGAVAPLELGDKLGQFKDVAVKAFSYDGQVYGLPYAIENIALFRNTDLAPEAPKTFDELLRVGQDLVKAKKAELPIALQVGPEGDPYHFYPLATSFGSGIFGVKPDGGYDPAQLLIDNDGGLAFAKALDRWRKAKALSADITYDIAKEAFNTGKAPFQITGPWNTDDAVKAGIKLAVDPIPPAGGQAAAPFVGVQGFMISANAKNKLVANDFVLNYLGTPEVSKELYDTGKRPPAMTAVYGQVKGDPIIAGFAAVGDIGQPLPSIPAMDAVWTEYGHAERDILLGKGDPAKLMQQAAAKIRAKISE</sequence>
<feature type="compositionally biased region" description="Low complexity" evidence="5">
    <location>
        <begin position="21"/>
        <end position="42"/>
    </location>
</feature>
<accession>A0A7W0HUF3</accession>
<gene>
    <name evidence="7" type="ORF">HNR30_007122</name>
</gene>
<evidence type="ECO:0000313" key="8">
    <source>
        <dbReference type="Proteomes" id="UP000530928"/>
    </source>
</evidence>
<dbReference type="InterPro" id="IPR006059">
    <property type="entry name" value="SBP"/>
</dbReference>
<dbReference type="PANTHER" id="PTHR30061">
    <property type="entry name" value="MALTOSE-BINDING PERIPLASMIC PROTEIN"/>
    <property type="match status" value="1"/>
</dbReference>
<evidence type="ECO:0000313" key="7">
    <source>
        <dbReference type="EMBL" id="MBA2895736.1"/>
    </source>
</evidence>
<dbReference type="GO" id="GO:0015768">
    <property type="term" value="P:maltose transport"/>
    <property type="evidence" value="ECO:0007669"/>
    <property type="project" value="TreeGrafter"/>
</dbReference>
<reference evidence="7 8" key="1">
    <citation type="submission" date="2020-07" db="EMBL/GenBank/DDBJ databases">
        <title>Genomic Encyclopedia of Type Strains, Phase IV (KMG-IV): sequencing the most valuable type-strain genomes for metagenomic binning, comparative biology and taxonomic classification.</title>
        <authorList>
            <person name="Goeker M."/>
        </authorList>
    </citation>
    <scope>NUCLEOTIDE SEQUENCE [LARGE SCALE GENOMIC DNA]</scope>
    <source>
        <strain evidence="7 8">DSM 45533</strain>
    </source>
</reference>
<protein>
    <submittedName>
        <fullName evidence="7">Arabinogalactan oligomer/maltooligosaccharide transport system substrate-binding protein</fullName>
    </submittedName>
</protein>
<evidence type="ECO:0000256" key="5">
    <source>
        <dbReference type="SAM" id="MobiDB-lite"/>
    </source>
</evidence>
<feature type="signal peptide" evidence="6">
    <location>
        <begin position="1"/>
        <end position="24"/>
    </location>
</feature>
<dbReference type="PRINTS" id="PR00181">
    <property type="entry name" value="MALTOSEBP"/>
</dbReference>
<dbReference type="GO" id="GO:0015144">
    <property type="term" value="F:carbohydrate transmembrane transporter activity"/>
    <property type="evidence" value="ECO:0007669"/>
    <property type="project" value="InterPro"/>
</dbReference>
<evidence type="ECO:0000256" key="3">
    <source>
        <dbReference type="ARBA" id="ARBA00022597"/>
    </source>
</evidence>
<dbReference type="PROSITE" id="PS51257">
    <property type="entry name" value="PROKAR_LIPOPROTEIN"/>
    <property type="match status" value="1"/>
</dbReference>
<dbReference type="SUPFAM" id="SSF53850">
    <property type="entry name" value="Periplasmic binding protein-like II"/>
    <property type="match status" value="1"/>
</dbReference>
<dbReference type="RefSeq" id="WP_181614441.1">
    <property type="nucleotide sequence ID" value="NZ_BAABAM010000011.1"/>
</dbReference>
<comment type="caution">
    <text evidence="7">The sequence shown here is derived from an EMBL/GenBank/DDBJ whole genome shotgun (WGS) entry which is preliminary data.</text>
</comment>
<feature type="region of interest" description="Disordered" evidence="5">
    <location>
        <begin position="21"/>
        <end position="49"/>
    </location>
</feature>
<keyword evidence="2" id="KW-0813">Transport</keyword>
<proteinExistence type="inferred from homology"/>
<dbReference type="Gene3D" id="3.40.190.10">
    <property type="entry name" value="Periplasmic binding protein-like II"/>
    <property type="match status" value="2"/>
</dbReference>
<dbReference type="GO" id="GO:0055052">
    <property type="term" value="C:ATP-binding cassette (ABC) transporter complex, substrate-binding subunit-containing"/>
    <property type="evidence" value="ECO:0007669"/>
    <property type="project" value="TreeGrafter"/>
</dbReference>
<dbReference type="Pfam" id="PF13416">
    <property type="entry name" value="SBP_bac_8"/>
    <property type="match status" value="1"/>
</dbReference>
<evidence type="ECO:0000256" key="2">
    <source>
        <dbReference type="ARBA" id="ARBA00022448"/>
    </source>
</evidence>
<comment type="similarity">
    <text evidence="1">Belongs to the bacterial solute-binding protein 1 family.</text>
</comment>
<evidence type="ECO:0000256" key="1">
    <source>
        <dbReference type="ARBA" id="ARBA00008520"/>
    </source>
</evidence>
<keyword evidence="4 6" id="KW-0732">Signal</keyword>
<organism evidence="7 8">
    <name type="scientific">Nonomuraea soli</name>
    <dbReference type="NCBI Taxonomy" id="1032476"/>
    <lineage>
        <taxon>Bacteria</taxon>
        <taxon>Bacillati</taxon>
        <taxon>Actinomycetota</taxon>
        <taxon>Actinomycetes</taxon>
        <taxon>Streptosporangiales</taxon>
        <taxon>Streptosporangiaceae</taxon>
        <taxon>Nonomuraea</taxon>
    </lineage>
</organism>
<evidence type="ECO:0000256" key="6">
    <source>
        <dbReference type="SAM" id="SignalP"/>
    </source>
</evidence>
<dbReference type="GO" id="GO:1901982">
    <property type="term" value="F:maltose binding"/>
    <property type="evidence" value="ECO:0007669"/>
    <property type="project" value="TreeGrafter"/>
</dbReference>
<evidence type="ECO:0000256" key="4">
    <source>
        <dbReference type="ARBA" id="ARBA00022729"/>
    </source>
</evidence>
<keyword evidence="8" id="KW-1185">Reference proteome</keyword>
<dbReference type="AlphaFoldDB" id="A0A7W0HUF3"/>
<dbReference type="EMBL" id="JACDUR010000007">
    <property type="protein sequence ID" value="MBA2895736.1"/>
    <property type="molecule type" value="Genomic_DNA"/>
</dbReference>